<keyword evidence="4" id="KW-0106">Calcium</keyword>
<accession>A0A3P8W8F7</accession>
<dbReference type="Gene3D" id="3.30.1120.10">
    <property type="match status" value="1"/>
</dbReference>
<reference evidence="7" key="3">
    <citation type="submission" date="2025-09" db="UniProtKB">
        <authorList>
            <consortium name="Ensembl"/>
        </authorList>
    </citation>
    <scope>IDENTIFICATION</scope>
</reference>
<reference evidence="7 8" key="1">
    <citation type="journal article" date="2014" name="Nat. Genet.">
        <title>Whole-genome sequence of a flatfish provides insights into ZW sex chromosome evolution and adaptation to a benthic lifestyle.</title>
        <authorList>
            <person name="Chen S."/>
            <person name="Zhang G."/>
            <person name="Shao C."/>
            <person name="Huang Q."/>
            <person name="Liu G."/>
            <person name="Zhang P."/>
            <person name="Song W."/>
            <person name="An N."/>
            <person name="Chalopin D."/>
            <person name="Volff J.N."/>
            <person name="Hong Y."/>
            <person name="Li Q."/>
            <person name="Sha Z."/>
            <person name="Zhou H."/>
            <person name="Xie M."/>
            <person name="Yu Q."/>
            <person name="Liu Y."/>
            <person name="Xiang H."/>
            <person name="Wang N."/>
            <person name="Wu K."/>
            <person name="Yang C."/>
            <person name="Zhou Q."/>
            <person name="Liao X."/>
            <person name="Yang L."/>
            <person name="Hu Q."/>
            <person name="Zhang J."/>
            <person name="Meng L."/>
            <person name="Jin L."/>
            <person name="Tian Y."/>
            <person name="Lian J."/>
            <person name="Yang J."/>
            <person name="Miao G."/>
            <person name="Liu S."/>
            <person name="Liang Z."/>
            <person name="Yan F."/>
            <person name="Li Y."/>
            <person name="Sun B."/>
            <person name="Zhang H."/>
            <person name="Zhang J."/>
            <person name="Zhu Y."/>
            <person name="Du M."/>
            <person name="Zhao Y."/>
            <person name="Schartl M."/>
            <person name="Tang Q."/>
            <person name="Wang J."/>
        </authorList>
    </citation>
    <scope>NUCLEOTIDE SEQUENCE</scope>
</reference>
<dbReference type="GO" id="GO:0046872">
    <property type="term" value="F:metal ion binding"/>
    <property type="evidence" value="ECO:0007669"/>
    <property type="project" value="UniProtKB-KW"/>
</dbReference>
<dbReference type="GO" id="GO:0008484">
    <property type="term" value="F:sulfuric ester hydrolase activity"/>
    <property type="evidence" value="ECO:0007669"/>
    <property type="project" value="InterPro"/>
</dbReference>
<dbReference type="Pfam" id="PF00884">
    <property type="entry name" value="Sulfatase"/>
    <property type="match status" value="1"/>
</dbReference>
<organism evidence="7 8">
    <name type="scientific">Cynoglossus semilaevis</name>
    <name type="common">Tongue sole</name>
    <dbReference type="NCBI Taxonomy" id="244447"/>
    <lineage>
        <taxon>Eukaryota</taxon>
        <taxon>Metazoa</taxon>
        <taxon>Chordata</taxon>
        <taxon>Craniata</taxon>
        <taxon>Vertebrata</taxon>
        <taxon>Euteleostomi</taxon>
        <taxon>Actinopterygii</taxon>
        <taxon>Neopterygii</taxon>
        <taxon>Teleostei</taxon>
        <taxon>Neoteleostei</taxon>
        <taxon>Acanthomorphata</taxon>
        <taxon>Carangaria</taxon>
        <taxon>Pleuronectiformes</taxon>
        <taxon>Pleuronectoidei</taxon>
        <taxon>Cynoglossidae</taxon>
        <taxon>Cynoglossinae</taxon>
        <taxon>Cynoglossus</taxon>
    </lineage>
</organism>
<name>A0A3P8W8F7_CYNSE</name>
<sequence length="394" mass="45167">MVGKWHLGMYKKDCLPTRRGFDSFFGFLTAYKDYYSHIRCHYITALKKYPCVMDLMDGEEFVPHYYGAYSTQLFAQKSISPLFLYLALQAVHGPLQVPEHYTEPYSFISDPSRRIYAGMVSAMDEAVGSVTMALHRTGLWNNTVLVFTTDNGGQTFSGGSNWPLRGRKGTLWEGGVRGVGFVVSPLLKKPRTVSHELMHISDWLPTFIELAGGNSQPPRLLDGFNMWPTIRYSSRTLDEEYNVDLWTNSGFNVSFRAAIRFSKWKLLTGDPGQLCLCVSPIPPGCDHWFHRPGFYNSIFYREPLRPVMLFDIPNDPEERNDLADKYPSVVAFLLRRLEYYQKTALPVNFPEEDSRCDPQDSGAWGPWVQCSFFDKITSLVKENKTKEHLYLTMS</sequence>
<evidence type="ECO:0000256" key="5">
    <source>
        <dbReference type="ARBA" id="ARBA00023180"/>
    </source>
</evidence>
<protein>
    <submittedName>
        <fullName evidence="7">Arylsulfatase B</fullName>
    </submittedName>
</protein>
<dbReference type="OMA" id="SHIRCHY"/>
<keyword evidence="8" id="KW-1185">Reference proteome</keyword>
<keyword evidence="3" id="KW-0479">Metal-binding</keyword>
<evidence type="ECO:0000256" key="1">
    <source>
        <dbReference type="ARBA" id="ARBA00001913"/>
    </source>
</evidence>
<dbReference type="AlphaFoldDB" id="A0A3P8W8F7"/>
<dbReference type="GeneTree" id="ENSGT00940000158270"/>
<reference evidence="7" key="2">
    <citation type="submission" date="2025-08" db="UniProtKB">
        <authorList>
            <consortium name="Ensembl"/>
        </authorList>
    </citation>
    <scope>IDENTIFICATION</scope>
</reference>
<dbReference type="InParanoid" id="A0A3P8W8F7"/>
<comment type="similarity">
    <text evidence="2">Belongs to the sulfatase family.</text>
</comment>
<feature type="domain" description="Sulfatase N-terminal" evidence="6">
    <location>
        <begin position="1"/>
        <end position="212"/>
    </location>
</feature>
<dbReference type="InterPro" id="IPR017850">
    <property type="entry name" value="Alkaline_phosphatase_core_sf"/>
</dbReference>
<keyword evidence="5" id="KW-0325">Glycoprotein</keyword>
<dbReference type="Ensembl" id="ENSCSET00000021095.1">
    <property type="protein sequence ID" value="ENSCSEP00000020825.1"/>
    <property type="gene ID" value="ENSCSEG00000013290.1"/>
</dbReference>
<dbReference type="Gene3D" id="3.40.720.10">
    <property type="entry name" value="Alkaline Phosphatase, subunit A"/>
    <property type="match status" value="1"/>
</dbReference>
<evidence type="ECO:0000256" key="2">
    <source>
        <dbReference type="ARBA" id="ARBA00008779"/>
    </source>
</evidence>
<proteinExistence type="inferred from homology"/>
<dbReference type="STRING" id="244447.ENSCSEP00000020825"/>
<evidence type="ECO:0000313" key="7">
    <source>
        <dbReference type="Ensembl" id="ENSCSEP00000020825.1"/>
    </source>
</evidence>
<dbReference type="InterPro" id="IPR047115">
    <property type="entry name" value="ARSB"/>
</dbReference>
<dbReference type="PANTHER" id="PTHR10342:SF274">
    <property type="entry name" value="ARYLSULFATASE B"/>
    <property type="match status" value="1"/>
</dbReference>
<dbReference type="PANTHER" id="PTHR10342">
    <property type="entry name" value="ARYLSULFATASE"/>
    <property type="match status" value="1"/>
</dbReference>
<evidence type="ECO:0000259" key="6">
    <source>
        <dbReference type="Pfam" id="PF00884"/>
    </source>
</evidence>
<evidence type="ECO:0000256" key="4">
    <source>
        <dbReference type="ARBA" id="ARBA00022837"/>
    </source>
</evidence>
<evidence type="ECO:0000256" key="3">
    <source>
        <dbReference type="ARBA" id="ARBA00022723"/>
    </source>
</evidence>
<comment type="cofactor">
    <cofactor evidence="1">
        <name>Ca(2+)</name>
        <dbReference type="ChEBI" id="CHEBI:29108"/>
    </cofactor>
</comment>
<dbReference type="CDD" id="cd16029">
    <property type="entry name" value="4-S"/>
    <property type="match status" value="1"/>
</dbReference>
<dbReference type="Proteomes" id="UP000265120">
    <property type="component" value="Chromosome 14"/>
</dbReference>
<dbReference type="SUPFAM" id="SSF53649">
    <property type="entry name" value="Alkaline phosphatase-like"/>
    <property type="match status" value="1"/>
</dbReference>
<dbReference type="InterPro" id="IPR000917">
    <property type="entry name" value="Sulfatase_N"/>
</dbReference>
<evidence type="ECO:0000313" key="8">
    <source>
        <dbReference type="Proteomes" id="UP000265120"/>
    </source>
</evidence>